<proteinExistence type="inferred from homology"/>
<evidence type="ECO:0000256" key="2">
    <source>
        <dbReference type="ARBA" id="ARBA00004963"/>
    </source>
</evidence>
<evidence type="ECO:0000313" key="10">
    <source>
        <dbReference type="EMBL" id="OTQ08109.1"/>
    </source>
</evidence>
<keyword evidence="5 7" id="KW-0378">Hydrolase</keyword>
<evidence type="ECO:0000256" key="7">
    <source>
        <dbReference type="HAMAP-Rule" id="MF_01374"/>
    </source>
</evidence>
<dbReference type="InterPro" id="IPR035680">
    <property type="entry name" value="Clx_II_MBL"/>
</dbReference>
<dbReference type="UniPathway" id="UPA00619">
    <property type="reaction ID" value="UER00676"/>
</dbReference>
<dbReference type="PANTHER" id="PTHR43705:SF1">
    <property type="entry name" value="HYDROXYACYLGLUTATHIONE HYDROLASE GLOB"/>
    <property type="match status" value="1"/>
</dbReference>
<name>A0A242NFE2_9GAMM</name>
<evidence type="ECO:0000313" key="12">
    <source>
        <dbReference type="Proteomes" id="UP000194977"/>
    </source>
</evidence>
<dbReference type="OrthoDB" id="9802248at2"/>
<evidence type="ECO:0000256" key="4">
    <source>
        <dbReference type="ARBA" id="ARBA00022723"/>
    </source>
</evidence>
<evidence type="ECO:0000313" key="9">
    <source>
        <dbReference type="EMBL" id="OTP98590.1"/>
    </source>
</evidence>
<evidence type="ECO:0000256" key="5">
    <source>
        <dbReference type="ARBA" id="ARBA00022801"/>
    </source>
</evidence>
<keyword evidence="6 7" id="KW-0862">Zinc</keyword>
<dbReference type="Proteomes" id="UP000194977">
    <property type="component" value="Unassembled WGS sequence"/>
</dbReference>
<comment type="function">
    <text evidence="7">Thiolesterase that catalyzes the hydrolysis of S-D-lactoyl-glutathione to form glutathione and D-lactic acid.</text>
</comment>
<dbReference type="Pfam" id="PF00753">
    <property type="entry name" value="Lactamase_B"/>
    <property type="match status" value="1"/>
</dbReference>
<dbReference type="NCBIfam" id="TIGR03413">
    <property type="entry name" value="GSH_gloB"/>
    <property type="match status" value="1"/>
</dbReference>
<comment type="caution">
    <text evidence="9">The sequence shown here is derived from an EMBL/GenBank/DDBJ whole genome shotgun (WGS) entry which is preliminary data.</text>
</comment>
<dbReference type="GO" id="GO:0046872">
    <property type="term" value="F:metal ion binding"/>
    <property type="evidence" value="ECO:0007669"/>
    <property type="project" value="UniProtKB-KW"/>
</dbReference>
<evidence type="ECO:0000313" key="11">
    <source>
        <dbReference type="Proteomes" id="UP000194800"/>
    </source>
</evidence>
<dbReference type="RefSeq" id="WP_086272433.1">
    <property type="nucleotide sequence ID" value="NZ_CAMLEZ010000014.1"/>
</dbReference>
<dbReference type="EC" id="3.1.2.6" evidence="7"/>
<feature type="binding site" evidence="7">
    <location>
        <position position="59"/>
    </location>
    <ligand>
        <name>Zn(2+)</name>
        <dbReference type="ChEBI" id="CHEBI:29105"/>
        <label>2</label>
    </ligand>
</feature>
<accession>A0A242NFE2</accession>
<evidence type="ECO:0000256" key="3">
    <source>
        <dbReference type="ARBA" id="ARBA00006759"/>
    </source>
</evidence>
<evidence type="ECO:0000256" key="1">
    <source>
        <dbReference type="ARBA" id="ARBA00001623"/>
    </source>
</evidence>
<dbReference type="InterPro" id="IPR036866">
    <property type="entry name" value="RibonucZ/Hydroxyglut_hydro"/>
</dbReference>
<organism evidence="9 12">
    <name type="scientific">Gilliamella apicola</name>
    <dbReference type="NCBI Taxonomy" id="1196095"/>
    <lineage>
        <taxon>Bacteria</taxon>
        <taxon>Pseudomonadati</taxon>
        <taxon>Pseudomonadota</taxon>
        <taxon>Gammaproteobacteria</taxon>
        <taxon>Orbales</taxon>
        <taxon>Orbaceae</taxon>
        <taxon>Gilliamella</taxon>
    </lineage>
</organism>
<feature type="binding site" evidence="7">
    <location>
        <position position="56"/>
    </location>
    <ligand>
        <name>Zn(2+)</name>
        <dbReference type="ChEBI" id="CHEBI:29105"/>
        <label>1</label>
    </ligand>
</feature>
<sequence length="242" mass="27894">MFHLHVIPALKDNYIWLLENSHKQVIIVDPGEAKPVINYLNHHELLPLAILLTHHHIDHVGGVSELKTKYPDIIIYGPREINLPITYLTNQNEVSIGDFNFEVFHLPGHTLGHLAYYCHPYLFSGDTLFSAGCGRIFEGTYQQMLSSLKKLKQLPDDTLVCAGHEYTLANLNFAKNVVPDDKEIMVYFNSIFNKSVTLPSTLNKEKQINLFLRCEEKSLQDKFNFNDELDLFVFFRSLKDNF</sequence>
<feature type="binding site" evidence="7">
    <location>
        <position position="126"/>
    </location>
    <ligand>
        <name>Zn(2+)</name>
        <dbReference type="ChEBI" id="CHEBI:29105"/>
        <label>2</label>
    </ligand>
</feature>
<dbReference type="EMBL" id="NARP01000028">
    <property type="protein sequence ID" value="OTP98590.1"/>
    <property type="molecule type" value="Genomic_DNA"/>
</dbReference>
<comment type="catalytic activity">
    <reaction evidence="1 7">
        <text>an S-(2-hydroxyacyl)glutathione + H2O = a 2-hydroxy carboxylate + glutathione + H(+)</text>
        <dbReference type="Rhea" id="RHEA:21864"/>
        <dbReference type="ChEBI" id="CHEBI:15377"/>
        <dbReference type="ChEBI" id="CHEBI:15378"/>
        <dbReference type="ChEBI" id="CHEBI:57925"/>
        <dbReference type="ChEBI" id="CHEBI:58896"/>
        <dbReference type="ChEBI" id="CHEBI:71261"/>
        <dbReference type="EC" id="3.1.2.6"/>
    </reaction>
</comment>
<dbReference type="InterPro" id="IPR032282">
    <property type="entry name" value="HAGH_C"/>
</dbReference>
<dbReference type="GO" id="GO:0004416">
    <property type="term" value="F:hydroxyacylglutathione hydrolase activity"/>
    <property type="evidence" value="ECO:0007669"/>
    <property type="project" value="UniProtKB-UniRule"/>
</dbReference>
<keyword evidence="4 7" id="KW-0479">Metal-binding</keyword>
<dbReference type="InterPro" id="IPR001279">
    <property type="entry name" value="Metallo-B-lactamas"/>
</dbReference>
<dbReference type="EMBL" id="NART01000109">
    <property type="protein sequence ID" value="OTQ08109.1"/>
    <property type="molecule type" value="Genomic_DNA"/>
</dbReference>
<comment type="subunit">
    <text evidence="7">Monomer.</text>
</comment>
<feature type="binding site" evidence="7">
    <location>
        <position position="109"/>
    </location>
    <ligand>
        <name>Zn(2+)</name>
        <dbReference type="ChEBI" id="CHEBI:29105"/>
        <label>1</label>
    </ligand>
</feature>
<reference evidence="11 12" key="1">
    <citation type="submission" date="2017-03" db="EMBL/GenBank/DDBJ databases">
        <title>Comparative genomics of honeybee gut symbionts reveal geographically distinct and subgroup specific antibiotic resistance.</title>
        <authorList>
            <person name="Ludvigsen J."/>
            <person name="Porcellato D."/>
            <person name="Labee-Lund T.M."/>
            <person name="Amdam G.V."/>
            <person name="Rudi K."/>
        </authorList>
    </citation>
    <scope>NUCLEOTIDE SEQUENCE [LARGE SCALE GENOMIC DNA]</scope>
    <source>
        <strain evidence="9 12">A-7-12</strain>
        <strain evidence="10 11">A-9-12</strain>
    </source>
</reference>
<dbReference type="SUPFAM" id="SSF56281">
    <property type="entry name" value="Metallo-hydrolase/oxidoreductase"/>
    <property type="match status" value="1"/>
</dbReference>
<dbReference type="InterPro" id="IPR017782">
    <property type="entry name" value="Hydroxyacylglutathione_Hdrlase"/>
</dbReference>
<dbReference type="InterPro" id="IPR050110">
    <property type="entry name" value="Glyoxalase_II_hydrolase"/>
</dbReference>
<feature type="binding site" evidence="7">
    <location>
        <position position="54"/>
    </location>
    <ligand>
        <name>Zn(2+)</name>
        <dbReference type="ChEBI" id="CHEBI:29105"/>
        <label>1</label>
    </ligand>
</feature>
<comment type="cofactor">
    <cofactor evidence="7">
        <name>Zn(2+)</name>
        <dbReference type="ChEBI" id="CHEBI:29105"/>
    </cofactor>
    <text evidence="7">Binds 2 Zn(2+) ions per subunit.</text>
</comment>
<feature type="binding site" evidence="7">
    <location>
        <position position="126"/>
    </location>
    <ligand>
        <name>Zn(2+)</name>
        <dbReference type="ChEBI" id="CHEBI:29105"/>
        <label>1</label>
    </ligand>
</feature>
<protein>
    <recommendedName>
        <fullName evidence="7">Hydroxyacylglutathione hydrolase</fullName>
        <ecNumber evidence="7">3.1.2.6</ecNumber>
    </recommendedName>
    <alternativeName>
        <fullName evidence="7">Glyoxalase II</fullName>
        <shortName evidence="7">Glx II</shortName>
    </alternativeName>
</protein>
<dbReference type="PANTHER" id="PTHR43705">
    <property type="entry name" value="HYDROXYACYLGLUTATHIONE HYDROLASE"/>
    <property type="match status" value="1"/>
</dbReference>
<dbReference type="Proteomes" id="UP000194800">
    <property type="component" value="Unassembled WGS sequence"/>
</dbReference>
<dbReference type="Gene3D" id="3.60.15.10">
    <property type="entry name" value="Ribonuclease Z/Hydroxyacylglutathione hydrolase-like"/>
    <property type="match status" value="1"/>
</dbReference>
<dbReference type="AlphaFoldDB" id="A0A242NFE2"/>
<dbReference type="GO" id="GO:0019243">
    <property type="term" value="P:methylglyoxal catabolic process to D-lactate via S-lactoyl-glutathione"/>
    <property type="evidence" value="ECO:0007669"/>
    <property type="project" value="UniProtKB-UniRule"/>
</dbReference>
<comment type="pathway">
    <text evidence="2 7">Secondary metabolite metabolism; methylglyoxal degradation; (R)-lactate from methylglyoxal: step 2/2.</text>
</comment>
<evidence type="ECO:0000259" key="8">
    <source>
        <dbReference type="SMART" id="SM00849"/>
    </source>
</evidence>
<dbReference type="HAMAP" id="MF_01374">
    <property type="entry name" value="Glyoxalase_2"/>
    <property type="match status" value="1"/>
</dbReference>
<comment type="similarity">
    <text evidence="3 7">Belongs to the metallo-beta-lactamase superfamily. Glyoxalase II family.</text>
</comment>
<evidence type="ECO:0000256" key="6">
    <source>
        <dbReference type="ARBA" id="ARBA00022833"/>
    </source>
</evidence>
<dbReference type="SMART" id="SM00849">
    <property type="entry name" value="Lactamase_B"/>
    <property type="match status" value="1"/>
</dbReference>
<feature type="binding site" evidence="7">
    <location>
        <position position="58"/>
    </location>
    <ligand>
        <name>Zn(2+)</name>
        <dbReference type="ChEBI" id="CHEBI:29105"/>
        <label>2</label>
    </ligand>
</feature>
<keyword evidence="11" id="KW-1185">Reference proteome</keyword>
<dbReference type="CDD" id="cd07723">
    <property type="entry name" value="hydroxyacylglutathione_hydrolase_MBL-fold"/>
    <property type="match status" value="1"/>
</dbReference>
<dbReference type="Pfam" id="PF16123">
    <property type="entry name" value="HAGH_C"/>
    <property type="match status" value="1"/>
</dbReference>
<feature type="domain" description="Metallo-beta-lactamase" evidence="8">
    <location>
        <begin position="12"/>
        <end position="164"/>
    </location>
</feature>
<dbReference type="PIRSF" id="PIRSF005457">
    <property type="entry name" value="Glx"/>
    <property type="match status" value="1"/>
</dbReference>
<feature type="binding site" evidence="7">
    <location>
        <position position="164"/>
    </location>
    <ligand>
        <name>Zn(2+)</name>
        <dbReference type="ChEBI" id="CHEBI:29105"/>
        <label>2</label>
    </ligand>
</feature>
<gene>
    <name evidence="7" type="primary">gloB</name>
    <name evidence="10" type="ORF">B6C91_13360</name>
    <name evidence="9" type="ORF">B6D08_10540</name>
</gene>